<comment type="similarity">
    <text evidence="2">Belongs to the LarC family.</text>
</comment>
<feature type="region of interest" description="Disordered" evidence="3">
    <location>
        <begin position="80"/>
        <end position="108"/>
    </location>
</feature>
<keyword evidence="2" id="KW-0456">Lyase</keyword>
<dbReference type="InterPro" id="IPR002822">
    <property type="entry name" value="Ni_insertion"/>
</dbReference>
<sequence length="454" mass="50063">MAYLYLDPFSGLSGNMLLGVLFDLGLDFDQFQAELEKLKVSGYHLTLEKTTRSAIGGQLFGVVLDDAHHHADESLTAQEVEAHEHHHHDDDQLAEHDHHHDHLAEHDHHHDDLAATPHHHHHHHGRNLQEIETIINNSNLSQSVKIQALGVFNEIAQAEAHVHQLSLDEIHFHEVGALDSIVDIVGFFVGLEMMGIDGIISGTLVDGSGTIEVAHGTMPVPVPAVMQMRQNSEVPVRQRTDIHTELVTPTGFAIAKLAFDSFGPIPDDMQVQKVGYGFGTRDTGHLNGLRGLLLTPLASQKEVHSTSDEIVEIHANVDDQSGEGLGYAIERLMTAGAYDAYFTPIFMKKNRPAYQVTVITTSAKLQAMVDLLMTHTTTFGVRWATMKRATLPRTFKTVTTEFGEVTLKIGTFNAQQKVTVEYDSAAALADSHHVSLDAVRRVALLAYDKEDGMN</sequence>
<comment type="catalytic activity">
    <reaction evidence="2">
        <text>Ni(II)-pyridinium-3,5-bisthiocarboxylate mononucleotide = pyridinium-3,5-bisthiocarboxylate mononucleotide + Ni(2+)</text>
        <dbReference type="Rhea" id="RHEA:54784"/>
        <dbReference type="ChEBI" id="CHEBI:49786"/>
        <dbReference type="ChEBI" id="CHEBI:137372"/>
        <dbReference type="ChEBI" id="CHEBI:137373"/>
        <dbReference type="EC" id="4.99.1.12"/>
    </reaction>
</comment>
<dbReference type="KEGG" id="lpd:AYR62_03150"/>
<dbReference type="PANTHER" id="PTHR36566:SF1">
    <property type="entry name" value="PYRIDINIUM-3,5-BISTHIOCARBOXYLIC ACID MONONUCLEOTIDE NICKEL INSERTION PROTEIN"/>
    <property type="match status" value="1"/>
</dbReference>
<dbReference type="STRING" id="240427.AYR62_03150"/>
<dbReference type="EC" id="4.99.1.12" evidence="2"/>
<dbReference type="OrthoDB" id="9765625at2"/>
<dbReference type="RefSeq" id="WP_065903655.1">
    <property type="nucleotide sequence ID" value="NZ_CP014912.1"/>
</dbReference>
<evidence type="ECO:0000256" key="2">
    <source>
        <dbReference type="HAMAP-Rule" id="MF_01074"/>
    </source>
</evidence>
<proteinExistence type="inferred from homology"/>
<dbReference type="EMBL" id="CP014924">
    <property type="protein sequence ID" value="ANZ68325.1"/>
    <property type="molecule type" value="Genomic_DNA"/>
</dbReference>
<evidence type="ECO:0000313" key="4">
    <source>
        <dbReference type="EMBL" id="ANZ68325.1"/>
    </source>
</evidence>
<name>A0A1B2J1X9_9LACO</name>
<comment type="function">
    <text evidence="2">Involved in the biosynthesis of a nickel-pincer cofactor ((SCS)Ni(II) pincer complex). Binds Ni(2+), and functions in nickel delivery to pyridinium-3,5-bisthiocarboxylic acid mononucleotide (P2TMN), to form the mature cofactor. Is thus probably required for the activation of nickel-pincer cofactor-dependent enzymes.</text>
</comment>
<dbReference type="Pfam" id="PF01969">
    <property type="entry name" value="Ni_insertion"/>
    <property type="match status" value="1"/>
</dbReference>
<dbReference type="Proteomes" id="UP000093267">
    <property type="component" value="Chromosome"/>
</dbReference>
<evidence type="ECO:0000313" key="5">
    <source>
        <dbReference type="Proteomes" id="UP000093267"/>
    </source>
</evidence>
<dbReference type="NCBIfam" id="TIGR00299">
    <property type="entry name" value="nickel pincer cofactor biosynthesis protein LarC"/>
    <property type="match status" value="1"/>
</dbReference>
<keyword evidence="1 2" id="KW-0533">Nickel</keyword>
<evidence type="ECO:0000256" key="3">
    <source>
        <dbReference type="SAM" id="MobiDB-lite"/>
    </source>
</evidence>
<gene>
    <name evidence="2" type="primary">larC</name>
    <name evidence="4" type="ORF">AYR63_15125</name>
</gene>
<reference evidence="4 5" key="1">
    <citation type="submission" date="2016-03" db="EMBL/GenBank/DDBJ databases">
        <title>Pediococcus and Lactobacillus from brewery environment - whole genome sequencing and assembly.</title>
        <authorList>
            <person name="Behr J."/>
            <person name="Geissler A.J."/>
            <person name="Vogel R.F."/>
        </authorList>
    </citation>
    <scope>NUCLEOTIDE SEQUENCE [LARGE SCALE GENOMIC DNA]</scope>
    <source>
        <strain evidence="4 5">TMW 1.1995</strain>
    </source>
</reference>
<accession>A0A1B2J1X9</accession>
<dbReference type="PANTHER" id="PTHR36566">
    <property type="entry name" value="NICKEL INSERTION PROTEIN-RELATED"/>
    <property type="match status" value="1"/>
</dbReference>
<dbReference type="Gene3D" id="3.30.70.1380">
    <property type="entry name" value="Transcriptional regulatory protein pf0864 domain like"/>
    <property type="match status" value="1"/>
</dbReference>
<dbReference type="AlphaFoldDB" id="A0A1B2J1X9"/>
<evidence type="ECO:0000256" key="1">
    <source>
        <dbReference type="ARBA" id="ARBA00022596"/>
    </source>
</evidence>
<organism evidence="4 5">
    <name type="scientific">Secundilactobacillus paracollinoides</name>
    <dbReference type="NCBI Taxonomy" id="240427"/>
    <lineage>
        <taxon>Bacteria</taxon>
        <taxon>Bacillati</taxon>
        <taxon>Bacillota</taxon>
        <taxon>Bacilli</taxon>
        <taxon>Lactobacillales</taxon>
        <taxon>Lactobacillaceae</taxon>
        <taxon>Secundilactobacillus</taxon>
    </lineage>
</organism>
<dbReference type="HAMAP" id="MF_01074">
    <property type="entry name" value="LarC"/>
    <property type="match status" value="1"/>
</dbReference>
<dbReference type="GO" id="GO:0051604">
    <property type="term" value="P:protein maturation"/>
    <property type="evidence" value="ECO:0007669"/>
    <property type="project" value="UniProtKB-UniRule"/>
</dbReference>
<dbReference type="GO" id="GO:0016829">
    <property type="term" value="F:lyase activity"/>
    <property type="evidence" value="ECO:0007669"/>
    <property type="project" value="UniProtKB-UniRule"/>
</dbReference>
<keyword evidence="5" id="KW-1185">Reference proteome</keyword>
<protein>
    <recommendedName>
        <fullName evidence="2">Pyridinium-3,5-bisthiocarboxylic acid mononucleotide nickel insertion protein</fullName>
        <shortName evidence="2">P2TMN nickel insertion protein</shortName>
        <ecNumber evidence="2">4.99.1.12</ecNumber>
    </recommendedName>
    <alternativeName>
        <fullName evidence="2">Nickel-pincer cofactor biosynthesis protein LarC</fullName>
    </alternativeName>
</protein>
<dbReference type="GO" id="GO:0016151">
    <property type="term" value="F:nickel cation binding"/>
    <property type="evidence" value="ECO:0007669"/>
    <property type="project" value="UniProtKB-UniRule"/>
</dbReference>